<dbReference type="EnsemblPlants" id="TuG1812G0500005125.01.T01">
    <property type="protein sequence ID" value="TuG1812G0500005125.01.T01.cds391587"/>
    <property type="gene ID" value="TuG1812G0500005125.01"/>
</dbReference>
<reference evidence="2" key="1">
    <citation type="journal article" date="2013" name="Nature">
        <title>Draft genome of the wheat A-genome progenitor Triticum urartu.</title>
        <authorList>
            <person name="Ling H.Q."/>
            <person name="Zhao S."/>
            <person name="Liu D."/>
            <person name="Wang J."/>
            <person name="Sun H."/>
            <person name="Zhang C."/>
            <person name="Fan H."/>
            <person name="Li D."/>
            <person name="Dong L."/>
            <person name="Tao Y."/>
            <person name="Gao C."/>
            <person name="Wu H."/>
            <person name="Li Y."/>
            <person name="Cui Y."/>
            <person name="Guo X."/>
            <person name="Zheng S."/>
            <person name="Wang B."/>
            <person name="Yu K."/>
            <person name="Liang Q."/>
            <person name="Yang W."/>
            <person name="Lou X."/>
            <person name="Chen J."/>
            <person name="Feng M."/>
            <person name="Jian J."/>
            <person name="Zhang X."/>
            <person name="Luo G."/>
            <person name="Jiang Y."/>
            <person name="Liu J."/>
            <person name="Wang Z."/>
            <person name="Sha Y."/>
            <person name="Zhang B."/>
            <person name="Wu H."/>
            <person name="Tang D."/>
            <person name="Shen Q."/>
            <person name="Xue P."/>
            <person name="Zou S."/>
            <person name="Wang X."/>
            <person name="Liu X."/>
            <person name="Wang F."/>
            <person name="Yang Y."/>
            <person name="An X."/>
            <person name="Dong Z."/>
            <person name="Zhang K."/>
            <person name="Zhang X."/>
            <person name="Luo M.C."/>
            <person name="Dvorak J."/>
            <person name="Tong Y."/>
            <person name="Wang J."/>
            <person name="Yang H."/>
            <person name="Li Z."/>
            <person name="Wang D."/>
            <person name="Zhang A."/>
            <person name="Wang J."/>
        </authorList>
    </citation>
    <scope>NUCLEOTIDE SEQUENCE</scope>
    <source>
        <strain evidence="2">cv. G1812</strain>
    </source>
</reference>
<protein>
    <submittedName>
        <fullName evidence="1">Uncharacterized protein</fullName>
    </submittedName>
</protein>
<proteinExistence type="predicted"/>
<evidence type="ECO:0000313" key="2">
    <source>
        <dbReference type="Proteomes" id="UP000015106"/>
    </source>
</evidence>
<sequence length="107" mass="12408">MYYCHAPIVWVIYLGYAHTYNIAMFPLFITEHCCQIDVFVALYIGVIDCHLFSRTICQTDFPLLHVLVLQTAICFVYLSNSFGLHSHDIDIRVPLSYFSYHLPTSII</sequence>
<reference evidence="1" key="2">
    <citation type="submission" date="2018-03" db="EMBL/GenBank/DDBJ databases">
        <title>The Triticum urartu genome reveals the dynamic nature of wheat genome evolution.</title>
        <authorList>
            <person name="Ling H."/>
            <person name="Ma B."/>
            <person name="Shi X."/>
            <person name="Liu H."/>
            <person name="Dong L."/>
            <person name="Sun H."/>
            <person name="Cao Y."/>
            <person name="Gao Q."/>
            <person name="Zheng S."/>
            <person name="Li Y."/>
            <person name="Yu Y."/>
            <person name="Du H."/>
            <person name="Qi M."/>
            <person name="Li Y."/>
            <person name="Yu H."/>
            <person name="Cui Y."/>
            <person name="Wang N."/>
            <person name="Chen C."/>
            <person name="Wu H."/>
            <person name="Zhao Y."/>
            <person name="Zhang J."/>
            <person name="Li Y."/>
            <person name="Zhou W."/>
            <person name="Zhang B."/>
            <person name="Hu W."/>
            <person name="Eijk M."/>
            <person name="Tang J."/>
            <person name="Witsenboer H."/>
            <person name="Zhao S."/>
            <person name="Li Z."/>
            <person name="Zhang A."/>
            <person name="Wang D."/>
            <person name="Liang C."/>
        </authorList>
    </citation>
    <scope>NUCLEOTIDE SEQUENCE [LARGE SCALE GENOMIC DNA]</scope>
    <source>
        <strain evidence="1">cv. G1812</strain>
    </source>
</reference>
<evidence type="ECO:0000313" key="1">
    <source>
        <dbReference type="EnsemblPlants" id="TuG1812G0500005125.01.T01.cds391587"/>
    </source>
</evidence>
<keyword evidence="2" id="KW-1185">Reference proteome</keyword>
<reference evidence="1" key="3">
    <citation type="submission" date="2022-06" db="UniProtKB">
        <authorList>
            <consortium name="EnsemblPlants"/>
        </authorList>
    </citation>
    <scope>IDENTIFICATION</scope>
</reference>
<accession>A0A8R7QLB8</accession>
<dbReference type="AlphaFoldDB" id="A0A8R7QLB8"/>
<name>A0A8R7QLB8_TRIUA</name>
<dbReference type="Proteomes" id="UP000015106">
    <property type="component" value="Chromosome 5"/>
</dbReference>
<organism evidence="1 2">
    <name type="scientific">Triticum urartu</name>
    <name type="common">Red wild einkorn</name>
    <name type="synonym">Crithodium urartu</name>
    <dbReference type="NCBI Taxonomy" id="4572"/>
    <lineage>
        <taxon>Eukaryota</taxon>
        <taxon>Viridiplantae</taxon>
        <taxon>Streptophyta</taxon>
        <taxon>Embryophyta</taxon>
        <taxon>Tracheophyta</taxon>
        <taxon>Spermatophyta</taxon>
        <taxon>Magnoliopsida</taxon>
        <taxon>Liliopsida</taxon>
        <taxon>Poales</taxon>
        <taxon>Poaceae</taxon>
        <taxon>BOP clade</taxon>
        <taxon>Pooideae</taxon>
        <taxon>Triticodae</taxon>
        <taxon>Triticeae</taxon>
        <taxon>Triticinae</taxon>
        <taxon>Triticum</taxon>
    </lineage>
</organism>
<dbReference type="Gramene" id="TuG1812G0500005125.01.T01">
    <property type="protein sequence ID" value="TuG1812G0500005125.01.T01.cds391587"/>
    <property type="gene ID" value="TuG1812G0500005125.01"/>
</dbReference>